<dbReference type="AlphaFoldDB" id="A0AAI9Z919"/>
<dbReference type="Proteomes" id="UP001240678">
    <property type="component" value="Unassembled WGS sequence"/>
</dbReference>
<evidence type="ECO:0000313" key="2">
    <source>
        <dbReference type="Proteomes" id="UP001240678"/>
    </source>
</evidence>
<accession>A0AAI9Z919</accession>
<proteinExistence type="predicted"/>
<reference evidence="1 2" key="1">
    <citation type="submission" date="2016-10" db="EMBL/GenBank/DDBJ databases">
        <title>The genome sequence of Colletotrichum fioriniae PJ7.</title>
        <authorList>
            <person name="Baroncelli R."/>
        </authorList>
    </citation>
    <scope>NUCLEOTIDE SEQUENCE [LARGE SCALE GENOMIC DNA]</scope>
    <source>
        <strain evidence="1 2">IMI 309622</strain>
    </source>
</reference>
<dbReference type="RefSeq" id="XP_060320058.1">
    <property type="nucleotide sequence ID" value="XM_060448620.1"/>
</dbReference>
<gene>
    <name evidence="1" type="ORF">CCOS01_00423</name>
</gene>
<organism evidence="1 2">
    <name type="scientific">Colletotrichum costaricense</name>
    <dbReference type="NCBI Taxonomy" id="1209916"/>
    <lineage>
        <taxon>Eukaryota</taxon>
        <taxon>Fungi</taxon>
        <taxon>Dikarya</taxon>
        <taxon>Ascomycota</taxon>
        <taxon>Pezizomycotina</taxon>
        <taxon>Sordariomycetes</taxon>
        <taxon>Hypocreomycetidae</taxon>
        <taxon>Glomerellales</taxon>
        <taxon>Glomerellaceae</taxon>
        <taxon>Colletotrichum</taxon>
        <taxon>Colletotrichum acutatum species complex</taxon>
    </lineage>
</organism>
<name>A0AAI9Z919_9PEZI</name>
<sequence length="121" mass="14061">MAAFHVSVARPIARLYANWALGNLRQVVTEADNVTSLSRSEEIRIYRAIYRFETYCHLFGRNKGVQSYGFRSDKICDTFFGSFDPWDVEAFVSIYLFIKSKYDRLSDEVKDDVADTNPKIR</sequence>
<evidence type="ECO:0000313" key="1">
    <source>
        <dbReference type="EMBL" id="KAK1539109.1"/>
    </source>
</evidence>
<comment type="caution">
    <text evidence="1">The sequence shown here is derived from an EMBL/GenBank/DDBJ whole genome shotgun (WGS) entry which is preliminary data.</text>
</comment>
<dbReference type="EMBL" id="MOOE01000001">
    <property type="protein sequence ID" value="KAK1539109.1"/>
    <property type="molecule type" value="Genomic_DNA"/>
</dbReference>
<protein>
    <submittedName>
        <fullName evidence="1">Uncharacterized protein</fullName>
    </submittedName>
</protein>
<keyword evidence="2" id="KW-1185">Reference proteome</keyword>
<dbReference type="GeneID" id="85332167"/>